<evidence type="ECO:0000313" key="2">
    <source>
        <dbReference type="EMBL" id="KZV44345.1"/>
    </source>
</evidence>
<keyword evidence="3" id="KW-1185">Reference proteome</keyword>
<evidence type="ECO:0000256" key="1">
    <source>
        <dbReference type="SAM" id="MobiDB-lite"/>
    </source>
</evidence>
<reference evidence="2 3" key="1">
    <citation type="journal article" date="2015" name="Proc. Natl. Acad. Sci. U.S.A.">
        <title>The resurrection genome of Boea hygrometrica: A blueprint for survival of dehydration.</title>
        <authorList>
            <person name="Xiao L."/>
            <person name="Yang G."/>
            <person name="Zhang L."/>
            <person name="Yang X."/>
            <person name="Zhao S."/>
            <person name="Ji Z."/>
            <person name="Zhou Q."/>
            <person name="Hu M."/>
            <person name="Wang Y."/>
            <person name="Chen M."/>
            <person name="Xu Y."/>
            <person name="Jin H."/>
            <person name="Xiao X."/>
            <person name="Hu G."/>
            <person name="Bao F."/>
            <person name="Hu Y."/>
            <person name="Wan P."/>
            <person name="Li L."/>
            <person name="Deng X."/>
            <person name="Kuang T."/>
            <person name="Xiang C."/>
            <person name="Zhu J.K."/>
            <person name="Oliver M.J."/>
            <person name="He Y."/>
        </authorList>
    </citation>
    <scope>NUCLEOTIDE SEQUENCE [LARGE SCALE GENOMIC DNA]</scope>
    <source>
        <strain evidence="3">cv. XS01</strain>
    </source>
</reference>
<dbReference type="OrthoDB" id="1733307at2759"/>
<proteinExistence type="predicted"/>
<dbReference type="Proteomes" id="UP000250235">
    <property type="component" value="Unassembled WGS sequence"/>
</dbReference>
<organism evidence="2 3">
    <name type="scientific">Dorcoceras hygrometricum</name>
    <dbReference type="NCBI Taxonomy" id="472368"/>
    <lineage>
        <taxon>Eukaryota</taxon>
        <taxon>Viridiplantae</taxon>
        <taxon>Streptophyta</taxon>
        <taxon>Embryophyta</taxon>
        <taxon>Tracheophyta</taxon>
        <taxon>Spermatophyta</taxon>
        <taxon>Magnoliopsida</taxon>
        <taxon>eudicotyledons</taxon>
        <taxon>Gunneridae</taxon>
        <taxon>Pentapetalae</taxon>
        <taxon>asterids</taxon>
        <taxon>lamiids</taxon>
        <taxon>Lamiales</taxon>
        <taxon>Gesneriaceae</taxon>
        <taxon>Didymocarpoideae</taxon>
        <taxon>Trichosporeae</taxon>
        <taxon>Loxocarpinae</taxon>
        <taxon>Dorcoceras</taxon>
    </lineage>
</organism>
<sequence length="434" mass="47732">MSTINTSSLSDHLPPSPTADYLHSMKTSEPKAQQVGLPPEKVPVRNWALSVELVGLMYSRGRATRGSASVELGFGAELVGLPPEKVPVRNWALSVELVGLMYSRGRATRGSASVELGFGAELVGLMQSRRRATRGGASAELGLGAELVGLMCSGGVATREGASAELGFKCRAGRAYALVWSGEVANRLIQAREEITKTKHSMDEHLVEIRANNDKEKEEENKALQAEVDKWRGEAENSWELGKEKFLQSKEFRVLCSGKALAFFEKGFEGCLAQFRESGYIEEERPAPFLDVERALAALLDDEDAEERGVRRLEDPDAISLSSSGDDMWFVIPDGPIKIMRPNTALAITSGAAQWVVKPRMEWTSEDKKNANLDNVAKDILYKTLENSVALLLFVEGKRQRFDNLARRGLDVATGCPVARDFLATVACSWWWLL</sequence>
<protein>
    <submittedName>
        <fullName evidence="2">Uncharacterized protein</fullName>
    </submittedName>
</protein>
<dbReference type="AlphaFoldDB" id="A0A2Z7CCA8"/>
<dbReference type="EMBL" id="KQ997043">
    <property type="protein sequence ID" value="KZV44345.1"/>
    <property type="molecule type" value="Genomic_DNA"/>
</dbReference>
<name>A0A2Z7CCA8_9LAMI</name>
<feature type="region of interest" description="Disordered" evidence="1">
    <location>
        <begin position="1"/>
        <end position="20"/>
    </location>
</feature>
<evidence type="ECO:0000313" key="3">
    <source>
        <dbReference type="Proteomes" id="UP000250235"/>
    </source>
</evidence>
<feature type="compositionally biased region" description="Polar residues" evidence="1">
    <location>
        <begin position="1"/>
        <end position="10"/>
    </location>
</feature>
<gene>
    <name evidence="2" type="ORF">F511_18469</name>
</gene>
<accession>A0A2Z7CCA8</accession>